<reference evidence="1" key="1">
    <citation type="journal article" date="2020" name="New Phytol.">
        <title>Comparative genomics reveals dynamic genome evolution in host specialist ectomycorrhizal fungi.</title>
        <authorList>
            <person name="Lofgren L.A."/>
            <person name="Nguyen N.H."/>
            <person name="Vilgalys R."/>
            <person name="Ruytinx J."/>
            <person name="Liao H.L."/>
            <person name="Branco S."/>
            <person name="Kuo A."/>
            <person name="LaButti K."/>
            <person name="Lipzen A."/>
            <person name="Andreopoulos W."/>
            <person name="Pangilinan J."/>
            <person name="Riley R."/>
            <person name="Hundley H."/>
            <person name="Na H."/>
            <person name="Barry K."/>
            <person name="Grigoriev I.V."/>
            <person name="Stajich J.E."/>
            <person name="Kennedy P.G."/>
        </authorList>
    </citation>
    <scope>NUCLEOTIDE SEQUENCE</scope>
    <source>
        <strain evidence="1">DOB743</strain>
    </source>
</reference>
<name>A0A9P7A6U5_9AGAM</name>
<gene>
    <name evidence="1" type="ORF">EV702DRAFT_1191897</name>
</gene>
<comment type="caution">
    <text evidence="1">The sequence shown here is derived from an EMBL/GenBank/DDBJ whole genome shotgun (WGS) entry which is preliminary data.</text>
</comment>
<keyword evidence="2" id="KW-1185">Reference proteome</keyword>
<evidence type="ECO:0000313" key="2">
    <source>
        <dbReference type="Proteomes" id="UP000714275"/>
    </source>
</evidence>
<dbReference type="OrthoDB" id="2192888at2759"/>
<dbReference type="EMBL" id="JABBWD010000002">
    <property type="protein sequence ID" value="KAG1783473.1"/>
    <property type="molecule type" value="Genomic_DNA"/>
</dbReference>
<organism evidence="1 2">
    <name type="scientific">Suillus placidus</name>
    <dbReference type="NCBI Taxonomy" id="48579"/>
    <lineage>
        <taxon>Eukaryota</taxon>
        <taxon>Fungi</taxon>
        <taxon>Dikarya</taxon>
        <taxon>Basidiomycota</taxon>
        <taxon>Agaricomycotina</taxon>
        <taxon>Agaricomycetes</taxon>
        <taxon>Agaricomycetidae</taxon>
        <taxon>Boletales</taxon>
        <taxon>Suillineae</taxon>
        <taxon>Suillaceae</taxon>
        <taxon>Suillus</taxon>
    </lineage>
</organism>
<proteinExistence type="predicted"/>
<protein>
    <submittedName>
        <fullName evidence="1">Uncharacterized protein</fullName>
    </submittedName>
</protein>
<evidence type="ECO:0000313" key="1">
    <source>
        <dbReference type="EMBL" id="KAG1783473.1"/>
    </source>
</evidence>
<dbReference type="AlphaFoldDB" id="A0A9P7A6U5"/>
<sequence>MPSTLHEESLDHLKDCFMLTIANLPYDHNLITPRVSMNTSLQLKDKSVTPNMVIKVAPVEGPRKNMMISGIGECALSEGIDEVFVKVGEEIEAHPEIKLAMIVKTLHNGEDDDPSPLPLNSFVDQQSMPQSLDYPMRGKDGSLINIHDKDPENMAYGTLMPDLDMEAVTTMLGCGLHKIRDSLVTLSQKISPNLDCLELQNADIALDISWPLAVKGIMGAADVFGHEHYQTWQHAAFRGGTGKKCMHNASYCLSPLEAEASTSLELEEASTDVPRTCYQTCNKGASTSQASPPNPVAPLVPPPVIQTNLNTLLSDHTTFSCLDGTCPSTEVTADSQELLSVISALVSNLGVHVDPTKATEALLMPLVSKITNLQIHKGFEHKEAADAVLLAAIPLNLEPSDQ</sequence>
<accession>A0A9P7A6U5</accession>
<dbReference type="Proteomes" id="UP000714275">
    <property type="component" value="Unassembled WGS sequence"/>
</dbReference>